<dbReference type="EMBL" id="AF263245">
    <property type="protein sequence ID" value="AAG13911.1"/>
    <property type="molecule type" value="Genomic_DNA"/>
</dbReference>
<dbReference type="Gene3D" id="2.60.120.10">
    <property type="entry name" value="Jelly Rolls"/>
    <property type="match status" value="1"/>
</dbReference>
<evidence type="ECO:0000256" key="3">
    <source>
        <dbReference type="PIRSR" id="PIRSR600888-3"/>
    </source>
</evidence>
<dbReference type="PANTHER" id="PTHR21047:SF2">
    <property type="entry name" value="THYMIDINE DIPHOSPHO-4-KETO-RHAMNOSE 3,5-EPIMERASE"/>
    <property type="match status" value="1"/>
</dbReference>
<feature type="active site" description="Proton acceptor" evidence="2">
    <location>
        <position position="63"/>
    </location>
</feature>
<feature type="site" description="Participates in a stacking interaction with the thymidine ring of dTDP-4-oxo-6-deoxyglucose" evidence="3">
    <location>
        <position position="139"/>
    </location>
</feature>
<dbReference type="GO" id="GO:0005829">
    <property type="term" value="C:cytosol"/>
    <property type="evidence" value="ECO:0007669"/>
    <property type="project" value="TreeGrafter"/>
</dbReference>
<reference evidence="4" key="1">
    <citation type="journal article" date="2000" name="Mol. Microbiol.">
        <title>Biosynthesis of the anti-parasitic agent megalomicin: transformation of erythromycin to megalomicin in Saccharopolyspora erythraea.</title>
        <authorList>
            <person name="Volchegursky Y."/>
            <person name="Hu Z."/>
            <person name="Katz L."/>
            <person name="McDaniel R."/>
        </authorList>
    </citation>
    <scope>NUCLEOTIDE SEQUENCE</scope>
    <source>
        <strain evidence="4">NRRL3275</strain>
    </source>
</reference>
<dbReference type="Pfam" id="PF00908">
    <property type="entry name" value="dTDP_sugar_isom"/>
    <property type="match status" value="1"/>
</dbReference>
<organism evidence="4">
    <name type="scientific">Micromonospora megalomicea subsp. nigra</name>
    <dbReference type="NCBI Taxonomy" id="136926"/>
    <lineage>
        <taxon>Bacteria</taxon>
        <taxon>Bacillati</taxon>
        <taxon>Actinomycetota</taxon>
        <taxon>Actinomycetes</taxon>
        <taxon>Micromonosporales</taxon>
        <taxon>Micromonosporaceae</taxon>
        <taxon>Micromonospora</taxon>
    </lineage>
</organism>
<comment type="similarity">
    <text evidence="1">Belongs to the dTDP-4-dehydrorhamnose 3,5-epimerase family.</text>
</comment>
<dbReference type="SUPFAM" id="SSF51182">
    <property type="entry name" value="RmlC-like cupins"/>
    <property type="match status" value="1"/>
</dbReference>
<feature type="active site" description="Proton donor" evidence="2">
    <location>
        <position position="133"/>
    </location>
</feature>
<dbReference type="InterPro" id="IPR000888">
    <property type="entry name" value="RmlC-like"/>
</dbReference>
<dbReference type="PANTHER" id="PTHR21047">
    <property type="entry name" value="DTDP-6-DEOXY-D-GLUCOSE-3,5 EPIMERASE"/>
    <property type="match status" value="1"/>
</dbReference>
<protein>
    <submittedName>
        <fullName evidence="4">TDP-4-keto-6-deoxyhexose 3,5-epimerase</fullName>
    </submittedName>
</protein>
<dbReference type="GO" id="GO:0019305">
    <property type="term" value="P:dTDP-rhamnose biosynthetic process"/>
    <property type="evidence" value="ECO:0007669"/>
    <property type="project" value="TreeGrafter"/>
</dbReference>
<dbReference type="GO" id="GO:0008830">
    <property type="term" value="F:dTDP-4-dehydrorhamnose 3,5-epimerase activity"/>
    <property type="evidence" value="ECO:0007669"/>
    <property type="project" value="InterPro"/>
</dbReference>
<dbReference type="GO" id="GO:0000271">
    <property type="term" value="P:polysaccharide biosynthetic process"/>
    <property type="evidence" value="ECO:0007669"/>
    <property type="project" value="TreeGrafter"/>
</dbReference>
<evidence type="ECO:0000256" key="2">
    <source>
        <dbReference type="PIRSR" id="PIRSR600888-1"/>
    </source>
</evidence>
<dbReference type="InterPro" id="IPR014710">
    <property type="entry name" value="RmlC-like_jellyroll"/>
</dbReference>
<name>Q9F835_MICMH</name>
<gene>
    <name evidence="4" type="primary">megDIV</name>
</gene>
<evidence type="ECO:0000256" key="1">
    <source>
        <dbReference type="ARBA" id="ARBA00010154"/>
    </source>
</evidence>
<accession>Q9F835</accession>
<dbReference type="AlphaFoldDB" id="Q9F835"/>
<dbReference type="BioCyc" id="MetaCyc:MONOMER-17631"/>
<dbReference type="CDD" id="cd00438">
    <property type="entry name" value="cupin_RmlC"/>
    <property type="match status" value="1"/>
</dbReference>
<dbReference type="InterPro" id="IPR011051">
    <property type="entry name" value="RmlC_Cupin_sf"/>
</dbReference>
<evidence type="ECO:0000313" key="4">
    <source>
        <dbReference type="EMBL" id="AAG13911.1"/>
    </source>
</evidence>
<sequence length="201" mass="22035">MRVEELGIEGVFTFTPQTFADERGVFGTAYQEDVFVAALGRPLFPVAQVSTTRSRRGVVRGVHFTTMPGSMAKYVYCARGRAMDFAVDIRPGSPTFGRAEPVELSAESMVGLYLPVGMGHLFVSLEDDTTLVYLMSAGYVPDKERAVHPLDPELALPIPADLDLVMSERDRVAPTLREARDQGILPDYAACRAAAHRVVRT</sequence>
<dbReference type="KEGG" id="ag:AAG13911"/>
<proteinExistence type="inferred from homology"/>